<evidence type="ECO:0000256" key="2">
    <source>
        <dbReference type="ARBA" id="ARBA00022692"/>
    </source>
</evidence>
<dbReference type="RefSeq" id="WP_378484499.1">
    <property type="nucleotide sequence ID" value="NZ_JBHUFB010000009.1"/>
</dbReference>
<dbReference type="PANTHER" id="PTHR47704">
    <property type="entry name" value="POTASSIUM TRANSPORTER KIMA"/>
    <property type="match status" value="1"/>
</dbReference>
<feature type="transmembrane region" description="Helical" evidence="5">
    <location>
        <begin position="332"/>
        <end position="352"/>
    </location>
</feature>
<sequence>MASVSYGPEAIVLVLAVAGGAGLGFTLPVTIAIALLLAVLVASYRQVIAAFPNGGGAYAVARKRLGRRASLIAAASLIIDYVLNVAVSIAAGVAALTSAFPALLPHTVWIALAILLGVTALNLRGIADSARAFMIPTIVFVTSILTVIVAGLLRSEPASVVGAGSALDNAETIGILLLLKAFSSGCAALTGVEAIANAVPSFRTPRVVNAQRAEVALGVLLGTMLIGLAVLIEKFSLAPVEGTTVLSQLTAASLGNGAGYYVVQFATVVLLALAANTSYGGLPTLMRILADDNLLPHRFARRNSRDVYRYGVLTLGIAAGALVIGSGGNMNALVPLFAIGVFVGFTLAQVGMVRHWRAQRAPGWAWRATLNGAGALLTAVAAVVTTAMKFSDGAWLVVVALPLLVAGMQRVSAAYDHLGDRLAIGPDRAGPRVIGSRPTVLVPVSGVTELSRMALSAATSMTPAPAAIRVCDDHESTAEFTREWQARYPDTRLILIEDTDNSVGLSLARYVRTHFGGDRVFAVVATIEPATTWHRLLPTHRADEIEHALRKHSDAMVCQIAFRIDPSHRNLSLRA</sequence>
<feature type="transmembrane region" description="Helical" evidence="5">
    <location>
        <begin position="258"/>
        <end position="279"/>
    </location>
</feature>
<evidence type="ECO:0000256" key="1">
    <source>
        <dbReference type="ARBA" id="ARBA00004141"/>
    </source>
</evidence>
<keyword evidence="3 5" id="KW-1133">Transmembrane helix</keyword>
<keyword evidence="2 5" id="KW-0812">Transmembrane</keyword>
<evidence type="ECO:0000313" key="6">
    <source>
        <dbReference type="EMBL" id="MFD1811962.1"/>
    </source>
</evidence>
<dbReference type="InterPro" id="IPR002293">
    <property type="entry name" value="AA/rel_permease1"/>
</dbReference>
<feature type="transmembrane region" description="Helical" evidence="5">
    <location>
        <begin position="71"/>
        <end position="96"/>
    </location>
</feature>
<proteinExistence type="predicted"/>
<evidence type="ECO:0000256" key="5">
    <source>
        <dbReference type="SAM" id="Phobius"/>
    </source>
</evidence>
<accession>A0ABW4P211</accession>
<organism evidence="6 7">
    <name type="scientific">Rhodococcus gannanensis</name>
    <dbReference type="NCBI Taxonomy" id="1960308"/>
    <lineage>
        <taxon>Bacteria</taxon>
        <taxon>Bacillati</taxon>
        <taxon>Actinomycetota</taxon>
        <taxon>Actinomycetes</taxon>
        <taxon>Mycobacteriales</taxon>
        <taxon>Nocardiaceae</taxon>
        <taxon>Rhodococcus</taxon>
    </lineage>
</organism>
<evidence type="ECO:0000256" key="3">
    <source>
        <dbReference type="ARBA" id="ARBA00022989"/>
    </source>
</evidence>
<feature type="transmembrane region" description="Helical" evidence="5">
    <location>
        <begin position="364"/>
        <end position="387"/>
    </location>
</feature>
<dbReference type="PANTHER" id="PTHR47704:SF1">
    <property type="entry name" value="POTASSIUM TRANSPORTER KIMA"/>
    <property type="match status" value="1"/>
</dbReference>
<comment type="caution">
    <text evidence="6">The sequence shown here is derived from an EMBL/GenBank/DDBJ whole genome shotgun (WGS) entry which is preliminary data.</text>
</comment>
<protein>
    <submittedName>
        <fullName evidence="6">APC family permease</fullName>
    </submittedName>
</protein>
<name>A0ABW4P211_9NOCA</name>
<feature type="transmembrane region" description="Helical" evidence="5">
    <location>
        <begin position="307"/>
        <end position="326"/>
    </location>
</feature>
<keyword evidence="7" id="KW-1185">Reference proteome</keyword>
<feature type="transmembrane region" description="Helical" evidence="5">
    <location>
        <begin position="133"/>
        <end position="153"/>
    </location>
</feature>
<feature type="transmembrane region" description="Helical" evidence="5">
    <location>
        <begin position="173"/>
        <end position="195"/>
    </location>
</feature>
<comment type="subcellular location">
    <subcellularLocation>
        <location evidence="1">Membrane</location>
        <topology evidence="1">Multi-pass membrane protein</topology>
    </subcellularLocation>
</comment>
<dbReference type="EMBL" id="JBHUFB010000009">
    <property type="protein sequence ID" value="MFD1811962.1"/>
    <property type="molecule type" value="Genomic_DNA"/>
</dbReference>
<keyword evidence="4 5" id="KW-0472">Membrane</keyword>
<feature type="transmembrane region" description="Helical" evidence="5">
    <location>
        <begin position="102"/>
        <end position="121"/>
    </location>
</feature>
<evidence type="ECO:0000313" key="7">
    <source>
        <dbReference type="Proteomes" id="UP001597286"/>
    </source>
</evidence>
<feature type="transmembrane region" description="Helical" evidence="5">
    <location>
        <begin position="393"/>
        <end position="411"/>
    </location>
</feature>
<feature type="transmembrane region" description="Helical" evidence="5">
    <location>
        <begin position="215"/>
        <end position="238"/>
    </location>
</feature>
<feature type="transmembrane region" description="Helical" evidence="5">
    <location>
        <begin position="12"/>
        <end position="41"/>
    </location>
</feature>
<reference evidence="7" key="1">
    <citation type="journal article" date="2019" name="Int. J. Syst. Evol. Microbiol.">
        <title>The Global Catalogue of Microorganisms (GCM) 10K type strain sequencing project: providing services to taxonomists for standard genome sequencing and annotation.</title>
        <authorList>
            <consortium name="The Broad Institute Genomics Platform"/>
            <consortium name="The Broad Institute Genome Sequencing Center for Infectious Disease"/>
            <person name="Wu L."/>
            <person name="Ma J."/>
        </authorList>
    </citation>
    <scope>NUCLEOTIDE SEQUENCE [LARGE SCALE GENOMIC DNA]</scope>
    <source>
        <strain evidence="7">DT72</strain>
    </source>
</reference>
<evidence type="ECO:0000256" key="4">
    <source>
        <dbReference type="ARBA" id="ARBA00023136"/>
    </source>
</evidence>
<dbReference type="InterPro" id="IPR053153">
    <property type="entry name" value="APC_K+_Transporter"/>
</dbReference>
<dbReference type="Gene3D" id="1.20.1740.10">
    <property type="entry name" value="Amino acid/polyamine transporter I"/>
    <property type="match status" value="1"/>
</dbReference>
<dbReference type="Pfam" id="PF13520">
    <property type="entry name" value="AA_permease_2"/>
    <property type="match status" value="1"/>
</dbReference>
<gene>
    <name evidence="6" type="ORF">ACFSJG_07015</name>
</gene>
<dbReference type="Proteomes" id="UP001597286">
    <property type="component" value="Unassembled WGS sequence"/>
</dbReference>